<keyword evidence="1" id="KW-0175">Coiled coil</keyword>
<dbReference type="KEGG" id="gtt:GUITHDRAFT_148888"/>
<feature type="coiled-coil region" evidence="1">
    <location>
        <begin position="1251"/>
        <end position="1299"/>
    </location>
</feature>
<sequence length="2010" mass="223808">MAYNSPFQAVPSPQTYPGVSALVDFRDGIQIVEDEAELDRDVLPSFLQRNGRKGVSSRGIAGKYHDDDDEHEDAEEETVSASAEDVRSMVEENLRRNCKSRYSSLSALAGRSGDSSLKSSSEGKLDKKADHEDILKNVRESLKEIRLKLSGETPGGLKESLKDKAPLLFYRAQPQDHWINRLVSWLDPPYVHVELRFEDGMASSIFAGEVLFFRPRSFANPHYHIETLTAEERGYQEMYLYCQRRAAQNVRFDNLGLLLAALPLYTRTPIDRTFCSRHVVETLQMGNVPEFLLLSPHRTTPTMIFKAAKNSGRTFFSSVPFKISMLERSQADRPRTKERTSEGVVEAHAVDATHEGEVELGHLFVDAAVAGLLIDGNDALPHFGGDPGHLSDAPGRHHVGADHVGVDVQPDALPGHAAVRPLGEKVLVHLRDDLLLRHEQRRVPDKVHDRLHVGAVRAAVAAEPAAFLQVLTVLHSLVHHSVHARRLLPPGNAKSRFILLARLSTNPYLGHCLPRDGKYGLMTTHVPFYTYGPVFGPSVSGGMDPWGMVQVGVSVKGRKPFGRVNGDNQKVHNVKQPTFKPNTDLMKEKRKVKKDEHMNVTRKEDVKPAKHETTFTFPSKPPAPSKPPVFLRPHREEIDLRFRAMRENQRYTLLLTHRSGERDASQGMPMGPVLQYDDRLLEKSSPAPVPPSFNVDRHFLPGWRKHRPPLHNKRRWLRSYFGYLPWRGVRDELKLVDKEDVTTTTPHDLACFFAALFKLHQLSVDGEDLPLKAAVYGAGCGGSTVPLALLSEMVYCVEWKQKECNELRKNMNTILGHFGVSPSRVGVIRDDFTQFALPFNTQYLLVSPTWEENGDEPNDRVYCGLQRTPVEEVVSNAFEMSQGLRMAVVHLPVTIDRQALQKHFNEKKLRCVFRPFMGPRAVLRTLSSSRNPSIGGVQDEGMDPLLEMLSEMAMPSGEDPVVPTDQQWKEMQKKIAATIGNAGDINAAIDTLVRGYQKPGGIMRNYLRAVSRGVFQKPLTLERLDPSGDDFDGYRPVKRYLHNIAMIVTRDEPYQLPDRPAWTSREEHAASASLQAVEMEQMARALQLGFKAEPEKVLAATHAARAALPIVWKDDMDVGEVIGSLIKAYQLIGASNAPYPYSARSDADPTERRARALFREVKRGEREEARMTAEDANVVKKHKKVTESLEDIKALIQEDNEVLKHVKLRLKETREFWNRLQERVPRVAPRKTPGGNKENPSAVDGGAADTDDALLQEMKRVKNMIRELEREKEQLENDIQESMEEEKEVEEEMKSITSNHDDRSMPATSESRMSRAYVSPEEDSLFAITQEALSAVSIHPKQEGQALGATWTSRKVRDSDLDLAIRRVDKAVSALQGGTPFQVSQTASACLHQAQATLQAAAETFADTAELQKAHDALDALVNDMQLAFSGALRPVEVRADEPDEEAAARYRNLHVTHANKAVRGFVRAIRAYRSKVLHTAEELYPRECEDWVDTLATIHETENAVIAAGETALGVRKLASDLAAIDPSRPGAARRRDTLSLNLQKSTAALKEQVAAYHRVRQPSSQKPQALLDGMVVNEMLRTGFAWRDPAVKAQEERCGRAQACIRHYSAVMSTLLAAGLDPSRIDAGRVALHGQVGPEVAAGLVLRRATQRSNIQALGRAMAEVRDTGYSGTDIERLTLTDTALQNLHAMVHWVETLDPRQAAERVGSALHAPGAPFTDEQKRSIAEAVKTVPRLKPIRSRVCALRDAVDTALQRGVCTADALEALDALSHMGEAEDLAEIVAPNAHPAAISLRRLLRVSQDILSDLSSEGSPFVPDTVMQMWRSYLDDFLSSPAGTTDLEVLEVMMQDKAFGPSMLADCQALVQQQQDLAAKVFDGYIAAYTTLGALYDAYSRCLRIASTLPDFASQDDSTKYETLSLADDCAAAAYETGLLAEDIREMRGVVGESIRHMHGVCDVRGLISELKINVSVLLRDHKGLWIDMLMPKMWIRESDLCESLHDSAVNNEK</sequence>
<name>L1I865_GUITC</name>
<evidence type="ECO:0000313" key="5">
    <source>
        <dbReference type="Proteomes" id="UP000011087"/>
    </source>
</evidence>
<dbReference type="HOGENOM" id="CLU_001751_0_0_1"/>
<dbReference type="RefSeq" id="XP_005819030.1">
    <property type="nucleotide sequence ID" value="XM_005818973.1"/>
</dbReference>
<accession>L1I865</accession>
<dbReference type="GeneID" id="17288784"/>
<feature type="compositionally biased region" description="Acidic residues" evidence="2">
    <location>
        <begin position="67"/>
        <end position="78"/>
    </location>
</feature>
<feature type="region of interest" description="Disordered" evidence="2">
    <location>
        <begin position="1227"/>
        <end position="1248"/>
    </location>
</feature>
<keyword evidence="5" id="KW-1185">Reference proteome</keyword>
<dbReference type="EnsemblProtists" id="EKX32050">
    <property type="protein sequence ID" value="EKX32050"/>
    <property type="gene ID" value="GUITHDRAFT_148888"/>
</dbReference>
<dbReference type="Proteomes" id="UP000011087">
    <property type="component" value="Unassembled WGS sequence"/>
</dbReference>
<evidence type="ECO:0000256" key="1">
    <source>
        <dbReference type="SAM" id="Coils"/>
    </source>
</evidence>
<gene>
    <name evidence="3" type="ORF">GUITHDRAFT_148888</name>
</gene>
<reference evidence="4" key="3">
    <citation type="submission" date="2016-03" db="UniProtKB">
        <authorList>
            <consortium name="EnsemblProtists"/>
        </authorList>
    </citation>
    <scope>IDENTIFICATION</scope>
</reference>
<feature type="region of interest" description="Disordered" evidence="2">
    <location>
        <begin position="48"/>
        <end position="88"/>
    </location>
</feature>
<evidence type="ECO:0000313" key="4">
    <source>
        <dbReference type="EnsemblProtists" id="EKX32050"/>
    </source>
</evidence>
<organism evidence="3">
    <name type="scientific">Guillardia theta (strain CCMP2712)</name>
    <name type="common">Cryptophyte</name>
    <dbReference type="NCBI Taxonomy" id="905079"/>
    <lineage>
        <taxon>Eukaryota</taxon>
        <taxon>Cryptophyceae</taxon>
        <taxon>Pyrenomonadales</taxon>
        <taxon>Geminigeraceae</taxon>
        <taxon>Guillardia</taxon>
    </lineage>
</organism>
<reference evidence="3 5" key="1">
    <citation type="journal article" date="2012" name="Nature">
        <title>Algal genomes reveal evolutionary mosaicism and the fate of nucleomorphs.</title>
        <authorList>
            <consortium name="DOE Joint Genome Institute"/>
            <person name="Curtis B.A."/>
            <person name="Tanifuji G."/>
            <person name="Burki F."/>
            <person name="Gruber A."/>
            <person name="Irimia M."/>
            <person name="Maruyama S."/>
            <person name="Arias M.C."/>
            <person name="Ball S.G."/>
            <person name="Gile G.H."/>
            <person name="Hirakawa Y."/>
            <person name="Hopkins J.F."/>
            <person name="Kuo A."/>
            <person name="Rensing S.A."/>
            <person name="Schmutz J."/>
            <person name="Symeonidi A."/>
            <person name="Elias M."/>
            <person name="Eveleigh R.J."/>
            <person name="Herman E.K."/>
            <person name="Klute M.J."/>
            <person name="Nakayama T."/>
            <person name="Obornik M."/>
            <person name="Reyes-Prieto A."/>
            <person name="Armbrust E.V."/>
            <person name="Aves S.J."/>
            <person name="Beiko R.G."/>
            <person name="Coutinho P."/>
            <person name="Dacks J.B."/>
            <person name="Durnford D.G."/>
            <person name="Fast N.M."/>
            <person name="Green B.R."/>
            <person name="Grisdale C.J."/>
            <person name="Hempel F."/>
            <person name="Henrissat B."/>
            <person name="Hoppner M.P."/>
            <person name="Ishida K."/>
            <person name="Kim E."/>
            <person name="Koreny L."/>
            <person name="Kroth P.G."/>
            <person name="Liu Y."/>
            <person name="Malik S.B."/>
            <person name="Maier U.G."/>
            <person name="McRose D."/>
            <person name="Mock T."/>
            <person name="Neilson J.A."/>
            <person name="Onodera N.T."/>
            <person name="Poole A.M."/>
            <person name="Pritham E.J."/>
            <person name="Richards T.A."/>
            <person name="Rocap G."/>
            <person name="Roy S.W."/>
            <person name="Sarai C."/>
            <person name="Schaack S."/>
            <person name="Shirato S."/>
            <person name="Slamovits C.H."/>
            <person name="Spencer D.F."/>
            <person name="Suzuki S."/>
            <person name="Worden A.Z."/>
            <person name="Zauner S."/>
            <person name="Barry K."/>
            <person name="Bell C."/>
            <person name="Bharti A.K."/>
            <person name="Crow J.A."/>
            <person name="Grimwood J."/>
            <person name="Kramer R."/>
            <person name="Lindquist E."/>
            <person name="Lucas S."/>
            <person name="Salamov A."/>
            <person name="McFadden G.I."/>
            <person name="Lane C.E."/>
            <person name="Keeling P.J."/>
            <person name="Gray M.W."/>
            <person name="Grigoriev I.V."/>
            <person name="Archibald J.M."/>
        </authorList>
    </citation>
    <scope>NUCLEOTIDE SEQUENCE</scope>
    <source>
        <strain evidence="3 5">CCMP2712</strain>
    </source>
</reference>
<feature type="region of interest" description="Disordered" evidence="2">
    <location>
        <begin position="606"/>
        <end position="630"/>
    </location>
</feature>
<feature type="region of interest" description="Disordered" evidence="2">
    <location>
        <begin position="109"/>
        <end position="128"/>
    </location>
</feature>
<dbReference type="PaxDb" id="55529-EKX32050"/>
<evidence type="ECO:0000256" key="2">
    <source>
        <dbReference type="SAM" id="MobiDB-lite"/>
    </source>
</evidence>
<protein>
    <submittedName>
        <fullName evidence="3 4">Uncharacterized protein</fullName>
    </submittedName>
</protein>
<dbReference type="EMBL" id="JH993215">
    <property type="protein sequence ID" value="EKX32050.1"/>
    <property type="molecule type" value="Genomic_DNA"/>
</dbReference>
<evidence type="ECO:0000313" key="3">
    <source>
        <dbReference type="EMBL" id="EKX32050.1"/>
    </source>
</evidence>
<proteinExistence type="predicted"/>
<reference evidence="5" key="2">
    <citation type="submission" date="2012-11" db="EMBL/GenBank/DDBJ databases">
        <authorList>
            <person name="Kuo A."/>
            <person name="Curtis B.A."/>
            <person name="Tanifuji G."/>
            <person name="Burki F."/>
            <person name="Gruber A."/>
            <person name="Irimia M."/>
            <person name="Maruyama S."/>
            <person name="Arias M.C."/>
            <person name="Ball S.G."/>
            <person name="Gile G.H."/>
            <person name="Hirakawa Y."/>
            <person name="Hopkins J.F."/>
            <person name="Rensing S.A."/>
            <person name="Schmutz J."/>
            <person name="Symeonidi A."/>
            <person name="Elias M."/>
            <person name="Eveleigh R.J."/>
            <person name="Herman E.K."/>
            <person name="Klute M.J."/>
            <person name="Nakayama T."/>
            <person name="Obornik M."/>
            <person name="Reyes-Prieto A."/>
            <person name="Armbrust E.V."/>
            <person name="Aves S.J."/>
            <person name="Beiko R.G."/>
            <person name="Coutinho P."/>
            <person name="Dacks J.B."/>
            <person name="Durnford D.G."/>
            <person name="Fast N.M."/>
            <person name="Green B.R."/>
            <person name="Grisdale C."/>
            <person name="Hempe F."/>
            <person name="Henrissat B."/>
            <person name="Hoppner M.P."/>
            <person name="Ishida K.-I."/>
            <person name="Kim E."/>
            <person name="Koreny L."/>
            <person name="Kroth P.G."/>
            <person name="Liu Y."/>
            <person name="Malik S.-B."/>
            <person name="Maier U.G."/>
            <person name="McRose D."/>
            <person name="Mock T."/>
            <person name="Neilson J.A."/>
            <person name="Onodera N.T."/>
            <person name="Poole A.M."/>
            <person name="Pritham E.J."/>
            <person name="Richards T.A."/>
            <person name="Rocap G."/>
            <person name="Roy S.W."/>
            <person name="Sarai C."/>
            <person name="Schaack S."/>
            <person name="Shirato S."/>
            <person name="Slamovits C.H."/>
            <person name="Spencer D.F."/>
            <person name="Suzuki S."/>
            <person name="Worden A.Z."/>
            <person name="Zauner S."/>
            <person name="Barry K."/>
            <person name="Bell C."/>
            <person name="Bharti A.K."/>
            <person name="Crow J.A."/>
            <person name="Grimwood J."/>
            <person name="Kramer R."/>
            <person name="Lindquist E."/>
            <person name="Lucas S."/>
            <person name="Salamov A."/>
            <person name="McFadden G.I."/>
            <person name="Lane C.E."/>
            <person name="Keeling P.J."/>
            <person name="Gray M.W."/>
            <person name="Grigoriev I.V."/>
            <person name="Archibald J.M."/>
        </authorList>
    </citation>
    <scope>NUCLEOTIDE SEQUENCE</scope>
    <source>
        <strain evidence="5">CCMP2712</strain>
    </source>
</reference>